<feature type="region of interest" description="Disordered" evidence="1">
    <location>
        <begin position="576"/>
        <end position="607"/>
    </location>
</feature>
<organism evidence="3 4">
    <name type="scientific">Frankliniella fusca</name>
    <dbReference type="NCBI Taxonomy" id="407009"/>
    <lineage>
        <taxon>Eukaryota</taxon>
        <taxon>Metazoa</taxon>
        <taxon>Ecdysozoa</taxon>
        <taxon>Arthropoda</taxon>
        <taxon>Hexapoda</taxon>
        <taxon>Insecta</taxon>
        <taxon>Pterygota</taxon>
        <taxon>Neoptera</taxon>
        <taxon>Paraneoptera</taxon>
        <taxon>Thysanoptera</taxon>
        <taxon>Terebrantia</taxon>
        <taxon>Thripoidea</taxon>
        <taxon>Thripidae</taxon>
        <taxon>Frankliniella</taxon>
    </lineage>
</organism>
<feature type="region of interest" description="Disordered" evidence="1">
    <location>
        <begin position="682"/>
        <end position="774"/>
    </location>
</feature>
<feature type="compositionally biased region" description="Polar residues" evidence="1">
    <location>
        <begin position="104"/>
        <end position="135"/>
    </location>
</feature>
<evidence type="ECO:0000256" key="1">
    <source>
        <dbReference type="SAM" id="MobiDB-lite"/>
    </source>
</evidence>
<feature type="compositionally biased region" description="Low complexity" evidence="1">
    <location>
        <begin position="149"/>
        <end position="162"/>
    </location>
</feature>
<name>A0AAE1GUB4_9NEOP</name>
<gene>
    <name evidence="3" type="ORF">KUF71_003938</name>
</gene>
<feature type="compositionally biased region" description="Low complexity" evidence="1">
    <location>
        <begin position="522"/>
        <end position="532"/>
    </location>
</feature>
<proteinExistence type="predicted"/>
<feature type="compositionally biased region" description="Basic residues" evidence="1">
    <location>
        <begin position="1045"/>
        <end position="1067"/>
    </location>
</feature>
<feature type="compositionally biased region" description="Polar residues" evidence="1">
    <location>
        <begin position="1097"/>
        <end position="1110"/>
    </location>
</feature>
<reference evidence="3" key="1">
    <citation type="submission" date="2021-07" db="EMBL/GenBank/DDBJ databases">
        <authorList>
            <person name="Catto M.A."/>
            <person name="Jacobson A."/>
            <person name="Kennedy G."/>
            <person name="Labadie P."/>
            <person name="Hunt B.G."/>
            <person name="Srinivasan R."/>
        </authorList>
    </citation>
    <scope>NUCLEOTIDE SEQUENCE</scope>
    <source>
        <strain evidence="3">PL_HMW_Pooled</strain>
        <tissue evidence="3">Head</tissue>
    </source>
</reference>
<feature type="compositionally biased region" description="Low complexity" evidence="1">
    <location>
        <begin position="197"/>
        <end position="214"/>
    </location>
</feature>
<feature type="region of interest" description="Disordered" evidence="1">
    <location>
        <begin position="1042"/>
        <end position="1112"/>
    </location>
</feature>
<feature type="region of interest" description="Disordered" evidence="1">
    <location>
        <begin position="11"/>
        <end position="45"/>
    </location>
</feature>
<keyword evidence="4" id="KW-1185">Reference proteome</keyword>
<feature type="compositionally biased region" description="Polar residues" evidence="1">
    <location>
        <begin position="296"/>
        <end position="317"/>
    </location>
</feature>
<accession>A0AAE1GUB4</accession>
<feature type="compositionally biased region" description="Polar residues" evidence="1">
    <location>
        <begin position="173"/>
        <end position="189"/>
    </location>
</feature>
<sequence length="1432" mass="157624">MDPSWYYNRLSNASAFPPSSSASASEYHQQLTGQHSEGNASTTPASTSQLLQFNAGFPLSNPYSFYGIPHASKPVPYAAVGQNRALATNNKSSSDTRENYNAAHNQSNVSSSTYFDQQTSSAGAGSTGWAQHNPQLNPPSAFGVLPHESITSSSTSPKTGSSEYPFNAYSPHNVGQLTQSTDYKGSNSYPDVKKSSRPQSPISSTKSSSPGFPSYPGASANTSNNYAGHESSSRSSYSPASISAALQQQQPQARSQSFSSTNAKLPHPTKAQSKHYPDVSNPSESRSIEVSRNSEHPSSSSQRYGSASKQAGPNEQGSGTGHFYDQLSFPYHYLPEAAAFNRMKSMSNELYLASQQNGSDCGKKTVSQTQQPPATSIQEQGKSSYSVYNNPVTSLPTSSPQRHLETPCIQNSPGADPYKSSADTSSDITLARNQSAHHQNIAYSSVITRAVSTPDPVPKPVYQDTRLYERRQDNSTYSKQCWETGIEKQNALSQSPDPSLHQKKYHSTSVPSYDSGNVDMTSSQRQQPSRSSVGVADKQSSYYDSAAAHQTALQNLSSYRDDPMSIIKDLQNYQSLQNNDSSKSSEKSQLDQPANNTRKRKSADKQAQNIEGSDFYNSRFPPPAHNNVTFQQQQSGYFPNFSPPSSSRSYPVQVPHYASHAQALMSQHQGLYTPPFFSPFSLPGSSSTPTPNASTSDLPPAPETVSSARSEPAPETVSSASSEPAPETVSSASSDPAPETVSSASSEPAPETVSSASSEKLHSDDVSKASNSASVKIQAEATLGIVPKVVVPNVEEELSFLKDAGPVTMIKSEKERKSTTTSGFEASFLKFLQGARDTSPPPSRRASKSRYVKASQAEQLQSDKAEVILTNGGLGRTTVIPSSEVLSDVAKSKIQDNVCYDSKDDPRYFPLPKTDAEREVSSDSDCDAGPLSAVPVKNQGSKSQERKPVAAIAPRTASSKEVTSNRKSTPVTNTPSGKRGRKRKSEAIILPRRETSKRKAKEKMMEMKNTQAKPKRTLTRIQTLPGRLWLTSQRFLMSTHLTRNLQKKKAHKQASKLSKQGRKRSKHSLSDDAVSTDDDKPKRQITSTGSRGRKRSQNVQGTSVKSNSVKSGDDNDVIEDDLEISPFKLGDFVVMKTDLIEKWPPIWRVDGKTLLQKFEPFEHKGAMLYRNISTYSGWSPQTSHIYKSAHVVFKVQNRSETVVEFVRDEMADDDDEALVEFVKETSKYQDNFEVYIQTLISQALDSNFLTEIFQEKDLYFLNNVKTVDDIVDDKRKRFLKVVNWRPELEASIATWPCFNIINEVSEDDHKICAACDKPKVAARVLLYGQPYNSTTLEGCQPDPKLTSEKDFFTCRLCLKRIELYNKVAHQKYLMYIECSKRVNEKKQCPGSKDTTVILNELLADDSWLSQLFRSVRISWAQIDHLEHSLSKN</sequence>
<evidence type="ECO:0000313" key="3">
    <source>
        <dbReference type="EMBL" id="KAK3909506.1"/>
    </source>
</evidence>
<feature type="region of interest" description="Disordered" evidence="1">
    <location>
        <begin position="451"/>
        <end position="476"/>
    </location>
</feature>
<protein>
    <submittedName>
        <fullName evidence="3">Glutamine and serine-rich protein 1</fullName>
    </submittedName>
</protein>
<feature type="compositionally biased region" description="Polar residues" evidence="1">
    <location>
        <begin position="716"/>
        <end position="758"/>
    </location>
</feature>
<dbReference type="PANTHER" id="PTHR14689:SF0">
    <property type="entry name" value="COILED-COIL DOMAIN-CONTAINING PROTEIN 82"/>
    <property type="match status" value="1"/>
</dbReference>
<feature type="compositionally biased region" description="Low complexity" evidence="1">
    <location>
        <begin position="11"/>
        <end position="25"/>
    </location>
</feature>
<evidence type="ECO:0000313" key="4">
    <source>
        <dbReference type="Proteomes" id="UP001219518"/>
    </source>
</evidence>
<dbReference type="Pfam" id="PF13926">
    <property type="entry name" value="DUF4211"/>
    <property type="match status" value="1"/>
</dbReference>
<feature type="domain" description="DUF4211" evidence="2">
    <location>
        <begin position="1214"/>
        <end position="1336"/>
    </location>
</feature>
<feature type="region of interest" description="Disordered" evidence="1">
    <location>
        <begin position="896"/>
        <end position="1014"/>
    </location>
</feature>
<feature type="region of interest" description="Disordered" evidence="1">
    <location>
        <begin position="104"/>
        <end position="321"/>
    </location>
</feature>
<dbReference type="GO" id="GO:0005634">
    <property type="term" value="C:nucleus"/>
    <property type="evidence" value="ECO:0007669"/>
    <property type="project" value="TreeGrafter"/>
</dbReference>
<feature type="region of interest" description="Disordered" evidence="1">
    <location>
        <begin position="831"/>
        <end position="857"/>
    </location>
</feature>
<dbReference type="InterPro" id="IPR025451">
    <property type="entry name" value="DUF4211"/>
</dbReference>
<feature type="compositionally biased region" description="Low complexity" evidence="1">
    <location>
        <begin position="682"/>
        <end position="696"/>
    </location>
</feature>
<evidence type="ECO:0000259" key="2">
    <source>
        <dbReference type="Pfam" id="PF13926"/>
    </source>
</evidence>
<dbReference type="EMBL" id="JAHWGI010000101">
    <property type="protein sequence ID" value="KAK3909506.1"/>
    <property type="molecule type" value="Genomic_DNA"/>
</dbReference>
<feature type="region of interest" description="Disordered" evidence="1">
    <location>
        <begin position="490"/>
        <end position="538"/>
    </location>
</feature>
<dbReference type="PANTHER" id="PTHR14689">
    <property type="entry name" value="PHORBOL-ESTER_DAG-TYPE DOMAIN-CONTAINING PROTEIN"/>
    <property type="match status" value="1"/>
</dbReference>
<feature type="compositionally biased region" description="Basic and acidic residues" evidence="1">
    <location>
        <begin position="286"/>
        <end position="295"/>
    </location>
</feature>
<feature type="compositionally biased region" description="Polar residues" evidence="1">
    <location>
        <begin position="26"/>
        <end position="45"/>
    </location>
</feature>
<feature type="compositionally biased region" description="Polar residues" evidence="1">
    <location>
        <begin position="507"/>
        <end position="521"/>
    </location>
</feature>
<dbReference type="Proteomes" id="UP001219518">
    <property type="component" value="Unassembled WGS sequence"/>
</dbReference>
<feature type="compositionally biased region" description="Polar residues" evidence="1">
    <location>
        <begin position="356"/>
        <end position="401"/>
    </location>
</feature>
<feature type="compositionally biased region" description="Polar residues" evidence="1">
    <location>
        <begin position="956"/>
        <end position="976"/>
    </location>
</feature>
<comment type="caution">
    <text evidence="3">The sequence shown here is derived from an EMBL/GenBank/DDBJ whole genome shotgun (WGS) entry which is preliminary data.</text>
</comment>
<feature type="region of interest" description="Disordered" evidence="1">
    <location>
        <begin position="356"/>
        <end position="424"/>
    </location>
</feature>
<feature type="compositionally biased region" description="Low complexity" evidence="1">
    <location>
        <begin position="233"/>
        <end position="260"/>
    </location>
</feature>
<reference evidence="3" key="2">
    <citation type="journal article" date="2023" name="BMC Genomics">
        <title>Pest status, molecular evolution, and epigenetic factors derived from the genome assembly of Frankliniella fusca, a thysanopteran phytovirus vector.</title>
        <authorList>
            <person name="Catto M.A."/>
            <person name="Labadie P.E."/>
            <person name="Jacobson A.L."/>
            <person name="Kennedy G.G."/>
            <person name="Srinivasan R."/>
            <person name="Hunt B.G."/>
        </authorList>
    </citation>
    <scope>NUCLEOTIDE SEQUENCE</scope>
    <source>
        <strain evidence="3">PL_HMW_Pooled</strain>
    </source>
</reference>